<evidence type="ECO:0008006" key="4">
    <source>
        <dbReference type="Google" id="ProtNLM"/>
    </source>
</evidence>
<keyword evidence="1" id="KW-0812">Transmembrane</keyword>
<feature type="transmembrane region" description="Helical" evidence="1">
    <location>
        <begin position="68"/>
        <end position="90"/>
    </location>
</feature>
<feature type="transmembrane region" description="Helical" evidence="1">
    <location>
        <begin position="99"/>
        <end position="125"/>
    </location>
</feature>
<dbReference type="Proteomes" id="UP000598426">
    <property type="component" value="Unassembled WGS sequence"/>
</dbReference>
<organism evidence="2 3">
    <name type="scientific">Microbacterium helvum</name>
    <dbReference type="NCBI Taxonomy" id="2773713"/>
    <lineage>
        <taxon>Bacteria</taxon>
        <taxon>Bacillati</taxon>
        <taxon>Actinomycetota</taxon>
        <taxon>Actinomycetes</taxon>
        <taxon>Micrococcales</taxon>
        <taxon>Microbacteriaceae</taxon>
        <taxon>Microbacterium</taxon>
    </lineage>
</organism>
<evidence type="ECO:0000256" key="1">
    <source>
        <dbReference type="SAM" id="Phobius"/>
    </source>
</evidence>
<proteinExistence type="predicted"/>
<dbReference type="EMBL" id="JACXZS010000016">
    <property type="protein sequence ID" value="MBD3943822.1"/>
    <property type="molecule type" value="Genomic_DNA"/>
</dbReference>
<comment type="caution">
    <text evidence="2">The sequence shown here is derived from an EMBL/GenBank/DDBJ whole genome shotgun (WGS) entry which is preliminary data.</text>
</comment>
<evidence type="ECO:0000313" key="3">
    <source>
        <dbReference type="Proteomes" id="UP000598426"/>
    </source>
</evidence>
<accession>A0ABR8NVQ0</accession>
<dbReference type="RefSeq" id="WP_191173412.1">
    <property type="nucleotide sequence ID" value="NZ_JACXZS010000016.1"/>
</dbReference>
<sequence>MTTNAPPPPGPARPARSPHAGKKVASAVLSSVMLLFGLVFTPIAITGLVAAEPLGSEWSTGSNMINVVFTWIFGFALLFFAAGAAASAFLARTARSTGLFVYALVVTAITLVGAIAMLAAAAIMVSG</sequence>
<protein>
    <recommendedName>
        <fullName evidence="4">DUF4064 domain-containing protein</fullName>
    </recommendedName>
</protein>
<reference evidence="2 3" key="1">
    <citation type="submission" date="2020-09" db="EMBL/GenBank/DDBJ databases">
        <title>Isolation and identification of active actinomycetes.</title>
        <authorList>
            <person name="Li X."/>
        </authorList>
    </citation>
    <scope>NUCLEOTIDE SEQUENCE [LARGE SCALE GENOMIC DNA]</scope>
    <source>
        <strain evidence="2 3">NEAU-LLC</strain>
    </source>
</reference>
<name>A0ABR8NVQ0_9MICO</name>
<gene>
    <name evidence="2" type="ORF">IF188_19185</name>
</gene>
<evidence type="ECO:0000313" key="2">
    <source>
        <dbReference type="EMBL" id="MBD3943822.1"/>
    </source>
</evidence>
<keyword evidence="1" id="KW-0472">Membrane</keyword>
<feature type="transmembrane region" description="Helical" evidence="1">
    <location>
        <begin position="24"/>
        <end position="48"/>
    </location>
</feature>
<keyword evidence="3" id="KW-1185">Reference proteome</keyword>
<keyword evidence="1" id="KW-1133">Transmembrane helix</keyword>